<sequence>MGDKENRRGGKKEQQQQEGMRRERREETRRNRENLDVIAVFVKLQPELLNFKSRLCQLDEQQAKHQLTDGSL</sequence>
<accession>A0AA88SZN1</accession>
<proteinExistence type="predicted"/>
<evidence type="ECO:0000313" key="2">
    <source>
        <dbReference type="EMBL" id="KAK2856854.1"/>
    </source>
</evidence>
<dbReference type="Proteomes" id="UP001187415">
    <property type="component" value="Unassembled WGS sequence"/>
</dbReference>
<evidence type="ECO:0000313" key="3">
    <source>
        <dbReference type="Proteomes" id="UP001187415"/>
    </source>
</evidence>
<reference evidence="2" key="1">
    <citation type="submission" date="2023-07" db="EMBL/GenBank/DDBJ databases">
        <title>Chromosome-level Genome Assembly of Striped Snakehead (Channa striata).</title>
        <authorList>
            <person name="Liu H."/>
        </authorList>
    </citation>
    <scope>NUCLEOTIDE SEQUENCE</scope>
    <source>
        <strain evidence="2">Gz</strain>
        <tissue evidence="2">Muscle</tissue>
    </source>
</reference>
<gene>
    <name evidence="2" type="ORF">Q5P01_005589</name>
</gene>
<name>A0AA88SZN1_CHASR</name>
<organism evidence="2 3">
    <name type="scientific">Channa striata</name>
    <name type="common">Snakehead murrel</name>
    <name type="synonym">Ophicephalus striatus</name>
    <dbReference type="NCBI Taxonomy" id="64152"/>
    <lineage>
        <taxon>Eukaryota</taxon>
        <taxon>Metazoa</taxon>
        <taxon>Chordata</taxon>
        <taxon>Craniata</taxon>
        <taxon>Vertebrata</taxon>
        <taxon>Euteleostomi</taxon>
        <taxon>Actinopterygii</taxon>
        <taxon>Neopterygii</taxon>
        <taxon>Teleostei</taxon>
        <taxon>Neoteleostei</taxon>
        <taxon>Acanthomorphata</taxon>
        <taxon>Anabantaria</taxon>
        <taxon>Anabantiformes</taxon>
        <taxon>Channoidei</taxon>
        <taxon>Channidae</taxon>
        <taxon>Channa</taxon>
    </lineage>
</organism>
<protein>
    <submittedName>
        <fullName evidence="2">Uncharacterized protein</fullName>
    </submittedName>
</protein>
<evidence type="ECO:0000256" key="1">
    <source>
        <dbReference type="SAM" id="MobiDB-lite"/>
    </source>
</evidence>
<feature type="region of interest" description="Disordered" evidence="1">
    <location>
        <begin position="1"/>
        <end position="30"/>
    </location>
</feature>
<comment type="caution">
    <text evidence="2">The sequence shown here is derived from an EMBL/GenBank/DDBJ whole genome shotgun (WGS) entry which is preliminary data.</text>
</comment>
<dbReference type="AlphaFoldDB" id="A0AA88SZN1"/>
<dbReference type="EMBL" id="JAUPFM010000003">
    <property type="protein sequence ID" value="KAK2856854.1"/>
    <property type="molecule type" value="Genomic_DNA"/>
</dbReference>
<keyword evidence="3" id="KW-1185">Reference proteome</keyword>